<feature type="region of interest" description="Disordered" evidence="2">
    <location>
        <begin position="1447"/>
        <end position="1485"/>
    </location>
</feature>
<dbReference type="SMART" id="SM00320">
    <property type="entry name" value="WD40"/>
    <property type="match status" value="9"/>
</dbReference>
<accession>A0A0N4Y2Y5</accession>
<dbReference type="Proteomes" id="UP000271162">
    <property type="component" value="Unassembled WGS sequence"/>
</dbReference>
<feature type="compositionally biased region" description="Low complexity" evidence="2">
    <location>
        <begin position="1101"/>
        <end position="1110"/>
    </location>
</feature>
<dbReference type="InterPro" id="IPR022033">
    <property type="entry name" value="Rav1p_C"/>
</dbReference>
<dbReference type="GO" id="GO:0007035">
    <property type="term" value="P:vacuolar acidification"/>
    <property type="evidence" value="ECO:0007669"/>
    <property type="project" value="TreeGrafter"/>
</dbReference>
<dbReference type="InterPro" id="IPR001680">
    <property type="entry name" value="WD40_rpt"/>
</dbReference>
<feature type="compositionally biased region" description="Acidic residues" evidence="2">
    <location>
        <begin position="1450"/>
        <end position="1465"/>
    </location>
</feature>
<dbReference type="STRING" id="27835.A0A0N4Y2Y5"/>
<organism evidence="6">
    <name type="scientific">Nippostrongylus brasiliensis</name>
    <name type="common">Rat hookworm</name>
    <dbReference type="NCBI Taxonomy" id="27835"/>
    <lineage>
        <taxon>Eukaryota</taxon>
        <taxon>Metazoa</taxon>
        <taxon>Ecdysozoa</taxon>
        <taxon>Nematoda</taxon>
        <taxon>Chromadorea</taxon>
        <taxon>Rhabditida</taxon>
        <taxon>Rhabditina</taxon>
        <taxon>Rhabditomorpha</taxon>
        <taxon>Strongyloidea</taxon>
        <taxon>Heligmosomidae</taxon>
        <taxon>Nippostrongylus</taxon>
    </lineage>
</organism>
<sequence length="3001" mass="335036">MPRVLEQCPRHLSASRPGIDLAPVQRKTPAVVPLVDLTNCGRRMSIPHQVITGALNRGENVYATGSVEGATFVVCAVGTDVVILAADFSRVQIIPGASRNAEQLISSISCCQDSGKIAATYGNVIKVFEPVSAVHEKHSSVLNYQWVETQSFTVKEQVHSVLWNMDGLRMTVVIGKELFLYQHRSLSCVQRSNFSTPVMFSIAEEEQSHDSCAWDIVWSVQLAQRPKYIKFSPDGAFLAISGENDYLVKIFYQDSFDDTREHLSFGFFVLHHPAPVRGFEWRRTGRYMPRKCIQAALITWCEDNTSRVWKETPSHELAIIDLSGDGGEPLMERNKPRKLFGKHLGVKKARNKILNKLKGMVSERKRHNEEQPHALGLKAQIGKSPSFSDLQSGHHSYNNVQFHLTATINAETDCMLVPSMENGGVLQKPLCVHWLNNKELVFSVGAEKLLAEILQQSERSATMSPCENVDAEDKENNISLTTNDHSERGEWANTAMESVCSETPSSKDILDVKLETLLRQWSRSSDVLFTIHPVDGSLLTWTIEWLDDLQRQPVVSFTSRFPSAFPVTDASSLHPTLNTFNPFEPIYVDTYRKEEGKVPEGLLNERLLERRTSNTIHLLTNHENGSLNLWHMAVDEDSGFTTILNITHMSRMCGHRFQINQIIAHPFLPLLLTTSRFQSEEIMESEDERALSEVILWKISPVGPLCKSGGVKELARVASPLRTGFDYLGWIPVILPSCTLGTVCNSPSSCFIASNGCDLVIYQAVVDARGFIAEIYSSTRRNVEENADWSSSEKSAEKRPNVGLLQRFNVVSTQSTAKPGCVLEVGKIVDVLKPDSEVLLLHVFPEQVLVSTEDMQGEGQSHVDVTKNRSETEGFNDHFFVVVVEREDNVDYFVMYSLLISSQRNCGSLSFDGESLRSKDQSRWDSTNTPHFCQLMFTTKKVCKQRIPLPSDVRILSAAPAAGHLPSSSLYPACQAPYLMITSCDDETVRFWQCFEYCSGSDRRYEWHEWHMVCDNRPSELEVDGPVLSVSAAHSGRIACAYDPKSGYSTEQNVEVGVFECESTGGIGWMREDTFVLKNVKMSNSFFSDTLNTPAETGRPLRSSTLSQSPSLNSITKDMVRLDWVSTEDGSHILTVGVGSQIFMYNQVSLDPAQQNVTLMKDSETTLRRPSLQKRSSLVAQSHSQSHLIRWVCTRVLELYSADGLPPIPTTLSWARDGLLIVGMQSEMRVYNQWNMKQMNFPGKTEQQDHNAHVLSLAISQSHLMLDQLQRRKDLPPNRTRLFTDLVNKTTTNKEARSSSVLDVISAEGLFEAARLSSPILPQYHPKQLIVLLNAGRTKRVKAILLHVLISLKQRQVSSHNPLSRAASMKRMSTVDAMEDAVGGGVEKPSIAFDEDSPDYNEIDDIAPLPLYSLLAADTDCSSQEYGEKAESFGKSGVDEYDSLFSSDKMDDEELDEMLREDDEASGGRSRQPSVTSDRGRNPAVPSIFTARHNRMLTELLTHTHLPGLSSVDQMHLLAIADTLSHFSADVVDKVTQANAGFQPTAPTAIGNFSAGGYATVASGIEAVDECGLRFLMAVKQHEYLLLCLPIKQRMELKKNGLSSADIIWAQHSETEMELLNAIPSLQKSNSTWEELRNLGVAWWLKNTASLKICMEKIAKAAFQQNQDPMDSSLYYLALKKKNILTHLFKTVRDQQMADFFTQDFNTEHWKKVAAKNAFVLMSKQRFHHAAAFFLLSGSVKDALQTILRKCRDLQLAMVVLRLYESDTDLQQAMLKEILCREVLGQSPEDFEQGRGVAEHDSMLGPGMSRDPFVRSMAYWLLKDYSRAATTLVQEAQWDDVSPRTSLSDIFNFYSFLRKHPLVVRQRIADAGAKVGSTEQFLAVAKRLETLVTPPERRLYFRTAAVHMAHGCPMLALDVLSRLPKSTSIMKDDPLKDLLAESSYANTGGSTDVIAQHLKFVASLRIFTDELSTLASGFEVDGGQLRQQLLIWLEKEVEVLKQSCDYRPSCDNTSVFTDEDTEAIARSKHGHQSANQTVNPSDTVAQKPIATRWQWLFANQKLLRSFTSFCALHCAQNHRLTSALMELLLLLFEVQKDSKMLNETDGDTNWFPLLIASASSAKMFVSSPLSFIENQCYDLLISITDMTAVPDMDNHLQKAYKLYNLSQGLSSSLYQSLCGSGSFASAVSSSALLPSASTRRSRTVSGGSQVTTLPARWPGVDDLVALLSRDKDFDAPRLRQLLAECFVATVSTVQAYLLCVLVKSLSVELPSKWLYRLAAHKMDVPNFSFVFGGGGETRSKSTPPVRPPNPRTRSPGSVSSSTDAQALRSKFNSKVLGPDVPSSVVPPPSPQIPEARATKWVPPQKNIVQFFADKPSVNCKDDYGVEYDSDGDLEGSIASDEEEDRCENANPKSFAWEIIRLALIEQQIFKIRQFLALVGFNPDDVPAIAPRVESILRLLDGWSVQLQQRLQAFRGNAVVDLLPNMNVDVADQPFTSRKYTLMTEKHNTPFESEDPRAAPLKRLWAYLINQEHLQPIFVRHIFAAKGQQELPFDRSDTLADIENQSLPDAFKIIQKDHEPIVAFGCNQEKPGWLVVSTGRELQEMDISSIFEDSKNSSSWLYNRAELDVSLLTSRGDPSKDCDDYQLFTESTTQVVQPPKTASMIFKRTVNGIRRIDSHPTASLCKIIILAYVTGSSDGSIRVWEWGVGQPVYTARVAGQHAKVSKISFSCNGNKFAAVDGDGMLCLWQATPSADHRKPFFSHRCHNKAASDVRFLGPSSSVLVTAGASSGEFNLSLWDTLLPQNRALVHSWVAHTEGATVAMYLPNQQASVFLPNYHIMPNRIRYHTISHPPMVVCSLFSLPDVEEKPFFSRKHDMTIVSGGRHGELCLWDIRQRQLRTTVKAFDWHQTVKTLVTDYAQDLIVAGSSDGDIKIWSADLNPQLMYSLPGEHAAKSGFSFRQVAQSSVQGVQQLFIDQQLRLFSCGADASLKLRTLPSVYNLS</sequence>
<keyword evidence="5" id="KW-1185">Reference proteome</keyword>
<feature type="domain" description="RAVE complex protein Rav1 C-terminal" evidence="3">
    <location>
        <begin position="1564"/>
        <end position="1789"/>
    </location>
</feature>
<keyword evidence="1" id="KW-0853">WD repeat</keyword>
<reference evidence="4 5" key="2">
    <citation type="submission" date="2018-11" db="EMBL/GenBank/DDBJ databases">
        <authorList>
            <consortium name="Pathogen Informatics"/>
        </authorList>
    </citation>
    <scope>NUCLEOTIDE SEQUENCE [LARGE SCALE GENOMIC DNA]</scope>
</reference>
<feature type="region of interest" description="Disordered" evidence="2">
    <location>
        <begin position="1091"/>
        <end position="1110"/>
    </location>
</feature>
<evidence type="ECO:0000256" key="1">
    <source>
        <dbReference type="PROSITE-ProRule" id="PRU00221"/>
    </source>
</evidence>
<proteinExistence type="predicted"/>
<dbReference type="Gene3D" id="2.130.10.10">
    <property type="entry name" value="YVTN repeat-like/Quinoprotein amine dehydrogenase"/>
    <property type="match status" value="3"/>
</dbReference>
<dbReference type="EMBL" id="UYSL01020258">
    <property type="protein sequence ID" value="VDL73712.1"/>
    <property type="molecule type" value="Genomic_DNA"/>
</dbReference>
<evidence type="ECO:0000313" key="5">
    <source>
        <dbReference type="Proteomes" id="UP000271162"/>
    </source>
</evidence>
<gene>
    <name evidence="4" type="ORF">NBR_LOCUS10123</name>
</gene>
<dbReference type="InterPro" id="IPR052208">
    <property type="entry name" value="DmX-like/RAVE_component"/>
</dbReference>
<dbReference type="Pfam" id="PF00400">
    <property type="entry name" value="WD40"/>
    <property type="match status" value="2"/>
</dbReference>
<feature type="region of interest" description="Disordered" evidence="2">
    <location>
        <begin position="2295"/>
        <end position="2323"/>
    </location>
</feature>
<dbReference type="SUPFAM" id="SSF50978">
    <property type="entry name" value="WD40 repeat-like"/>
    <property type="match status" value="3"/>
</dbReference>
<dbReference type="GO" id="GO:0043291">
    <property type="term" value="C:RAVE complex"/>
    <property type="evidence" value="ECO:0007669"/>
    <property type="project" value="TreeGrafter"/>
</dbReference>
<dbReference type="Pfam" id="PF12234">
    <property type="entry name" value="Rav1p_C"/>
    <property type="match status" value="1"/>
</dbReference>
<feature type="repeat" description="WD" evidence="1">
    <location>
        <begin position="2691"/>
        <end position="2713"/>
    </location>
</feature>
<dbReference type="OMA" id="AENGNTC"/>
<evidence type="ECO:0000313" key="4">
    <source>
        <dbReference type="EMBL" id="VDL73712.1"/>
    </source>
</evidence>
<dbReference type="WBParaSite" id="NBR_0001012201-mRNA-1">
    <property type="protein sequence ID" value="NBR_0001012201-mRNA-1"/>
    <property type="gene ID" value="NBR_0001012201"/>
</dbReference>
<protein>
    <submittedName>
        <fullName evidence="6">Rav1p_C domain-containing protein</fullName>
    </submittedName>
</protein>
<dbReference type="PROSITE" id="PS50082">
    <property type="entry name" value="WD_REPEATS_2"/>
    <property type="match status" value="1"/>
</dbReference>
<evidence type="ECO:0000256" key="2">
    <source>
        <dbReference type="SAM" id="MobiDB-lite"/>
    </source>
</evidence>
<dbReference type="PANTHER" id="PTHR13950">
    <property type="entry name" value="RABCONNECTIN-RELATED"/>
    <property type="match status" value="1"/>
</dbReference>
<reference evidence="6" key="1">
    <citation type="submission" date="2016-04" db="UniProtKB">
        <authorList>
            <consortium name="WormBaseParasite"/>
        </authorList>
    </citation>
    <scope>IDENTIFICATION</scope>
</reference>
<name>A0A0N4Y2Y5_NIPBR</name>
<evidence type="ECO:0000259" key="3">
    <source>
        <dbReference type="Pfam" id="PF12234"/>
    </source>
</evidence>
<evidence type="ECO:0000313" key="6">
    <source>
        <dbReference type="WBParaSite" id="NBR_0001012201-mRNA-1"/>
    </source>
</evidence>
<dbReference type="InterPro" id="IPR015943">
    <property type="entry name" value="WD40/YVTN_repeat-like_dom_sf"/>
</dbReference>
<dbReference type="PANTHER" id="PTHR13950:SF9">
    <property type="entry name" value="RABCONNECTIN-3A"/>
    <property type="match status" value="1"/>
</dbReference>
<dbReference type="InterPro" id="IPR036322">
    <property type="entry name" value="WD40_repeat_dom_sf"/>
</dbReference>